<proteinExistence type="predicted"/>
<gene>
    <name evidence="1" type="ORF">ACFPRH_19370</name>
</gene>
<reference evidence="2" key="1">
    <citation type="journal article" date="2019" name="Int. J. Syst. Evol. Microbiol.">
        <title>The Global Catalogue of Microorganisms (GCM) 10K type strain sequencing project: providing services to taxonomists for standard genome sequencing and annotation.</title>
        <authorList>
            <consortium name="The Broad Institute Genomics Platform"/>
            <consortium name="The Broad Institute Genome Sequencing Center for Infectious Disease"/>
            <person name="Wu L."/>
            <person name="Ma J."/>
        </authorList>
    </citation>
    <scope>NUCLEOTIDE SEQUENCE [LARGE SCALE GENOMIC DNA]</scope>
    <source>
        <strain evidence="2">PCU 266</strain>
    </source>
</reference>
<sequence>MANGHFEKEPFIFEALDQVRQQGGFEGKEALAFSRWSLLQEPWLRG</sequence>
<keyword evidence="2" id="KW-1185">Reference proteome</keyword>
<organism evidence="1 2">
    <name type="scientific">Streptomyces amakusaensis</name>
    <dbReference type="NCBI Taxonomy" id="67271"/>
    <lineage>
        <taxon>Bacteria</taxon>
        <taxon>Bacillati</taxon>
        <taxon>Actinomycetota</taxon>
        <taxon>Actinomycetes</taxon>
        <taxon>Kitasatosporales</taxon>
        <taxon>Streptomycetaceae</taxon>
        <taxon>Streptomyces</taxon>
    </lineage>
</organism>
<accession>A0ABW0AJF9</accession>
<dbReference type="EMBL" id="JBHSKP010000012">
    <property type="protein sequence ID" value="MFC5153897.1"/>
    <property type="molecule type" value="Genomic_DNA"/>
</dbReference>
<comment type="caution">
    <text evidence="1">The sequence shown here is derived from an EMBL/GenBank/DDBJ whole genome shotgun (WGS) entry which is preliminary data.</text>
</comment>
<name>A0ABW0AJF9_9ACTN</name>
<evidence type="ECO:0000313" key="2">
    <source>
        <dbReference type="Proteomes" id="UP001596160"/>
    </source>
</evidence>
<dbReference type="Proteomes" id="UP001596160">
    <property type="component" value="Unassembled WGS sequence"/>
</dbReference>
<dbReference type="RefSeq" id="WP_344478619.1">
    <property type="nucleotide sequence ID" value="NZ_BAAASB010000010.1"/>
</dbReference>
<evidence type="ECO:0000313" key="1">
    <source>
        <dbReference type="EMBL" id="MFC5153897.1"/>
    </source>
</evidence>
<protein>
    <submittedName>
        <fullName evidence="1">Uncharacterized protein</fullName>
    </submittedName>
</protein>